<dbReference type="EMBL" id="JAKJXO020000013">
    <property type="protein sequence ID" value="KAL1597231.1"/>
    <property type="molecule type" value="Genomic_DNA"/>
</dbReference>
<feature type="region of interest" description="Disordered" evidence="2">
    <location>
        <begin position="1"/>
        <end position="35"/>
    </location>
</feature>
<accession>A0ABR3QYJ2</accession>
<dbReference type="Proteomes" id="UP001521785">
    <property type="component" value="Unassembled WGS sequence"/>
</dbReference>
<name>A0ABR3QYJ2_9PLEO</name>
<sequence length="118" mass="13043">MKIKALSRPASSAQTPGSSVNKLTRNLDPTQHPFERAREYTRALNATKMERMFAQPFLGDFEPGHVDGVYSLAKDPESLEHLASGSGDGIVKVWDQGSRKEIWQVRNSRAGTTNVSVE</sequence>
<dbReference type="PROSITE" id="PS50294">
    <property type="entry name" value="WD_REPEATS_REGION"/>
    <property type="match status" value="1"/>
</dbReference>
<comment type="caution">
    <text evidence="3">The sequence shown here is derived from an EMBL/GenBank/DDBJ whole genome shotgun (WGS) entry which is preliminary data.</text>
</comment>
<dbReference type="PROSITE" id="PS50082">
    <property type="entry name" value="WD_REPEATS_2"/>
    <property type="match status" value="1"/>
</dbReference>
<dbReference type="PANTHER" id="PTHR22851">
    <property type="entry name" value="U3 SMALL NUCLEOLAR RNA U3 SNORNA ASSOCIATED PROTEIN"/>
    <property type="match status" value="1"/>
</dbReference>
<dbReference type="PANTHER" id="PTHR22851:SF0">
    <property type="entry name" value="DDB1- AND CUL4-ASSOCIATED FACTOR 13"/>
    <property type="match status" value="1"/>
</dbReference>
<evidence type="ECO:0000256" key="2">
    <source>
        <dbReference type="SAM" id="MobiDB-lite"/>
    </source>
</evidence>
<gene>
    <name evidence="3" type="primary">sof1_2</name>
    <name evidence="3" type="ORF">SLS60_008813</name>
</gene>
<dbReference type="InterPro" id="IPR001680">
    <property type="entry name" value="WD40_rpt"/>
</dbReference>
<keyword evidence="1" id="KW-0853">WD repeat</keyword>
<dbReference type="Gene3D" id="2.130.10.10">
    <property type="entry name" value="YVTN repeat-like/Quinoprotein amine dehydrogenase"/>
    <property type="match status" value="1"/>
</dbReference>
<feature type="compositionally biased region" description="Polar residues" evidence="2">
    <location>
        <begin position="9"/>
        <end position="29"/>
    </location>
</feature>
<dbReference type="SMART" id="SM00320">
    <property type="entry name" value="WD40"/>
    <property type="match status" value="1"/>
</dbReference>
<dbReference type="InterPro" id="IPR051733">
    <property type="entry name" value="WD_repeat_DCAF13/WDSOF1"/>
</dbReference>
<evidence type="ECO:0000313" key="4">
    <source>
        <dbReference type="Proteomes" id="UP001521785"/>
    </source>
</evidence>
<dbReference type="InterPro" id="IPR015943">
    <property type="entry name" value="WD40/YVTN_repeat-like_dom_sf"/>
</dbReference>
<organism evidence="3 4">
    <name type="scientific">Paraconiothyrium brasiliense</name>
    <dbReference type="NCBI Taxonomy" id="300254"/>
    <lineage>
        <taxon>Eukaryota</taxon>
        <taxon>Fungi</taxon>
        <taxon>Dikarya</taxon>
        <taxon>Ascomycota</taxon>
        <taxon>Pezizomycotina</taxon>
        <taxon>Dothideomycetes</taxon>
        <taxon>Pleosporomycetidae</taxon>
        <taxon>Pleosporales</taxon>
        <taxon>Massarineae</taxon>
        <taxon>Didymosphaeriaceae</taxon>
        <taxon>Paraconiothyrium</taxon>
    </lineage>
</organism>
<evidence type="ECO:0000313" key="3">
    <source>
        <dbReference type="EMBL" id="KAL1597231.1"/>
    </source>
</evidence>
<evidence type="ECO:0000256" key="1">
    <source>
        <dbReference type="PROSITE-ProRule" id="PRU00221"/>
    </source>
</evidence>
<proteinExistence type="predicted"/>
<keyword evidence="4" id="KW-1185">Reference proteome</keyword>
<dbReference type="InterPro" id="IPR011047">
    <property type="entry name" value="Quinoprotein_ADH-like_sf"/>
</dbReference>
<feature type="repeat" description="WD" evidence="1">
    <location>
        <begin position="62"/>
        <end position="95"/>
    </location>
</feature>
<reference evidence="3 4" key="1">
    <citation type="submission" date="2024-02" db="EMBL/GenBank/DDBJ databases">
        <title>De novo assembly and annotation of 12 fungi associated with fruit tree decline syndrome in Ontario, Canada.</title>
        <authorList>
            <person name="Sulman M."/>
            <person name="Ellouze W."/>
            <person name="Ilyukhin E."/>
        </authorList>
    </citation>
    <scope>NUCLEOTIDE SEQUENCE [LARGE SCALE GENOMIC DNA]</scope>
    <source>
        <strain evidence="3 4">M42-189</strain>
    </source>
</reference>
<dbReference type="SUPFAM" id="SSF50998">
    <property type="entry name" value="Quinoprotein alcohol dehydrogenase-like"/>
    <property type="match status" value="1"/>
</dbReference>
<protein>
    <submittedName>
        <fullName evidence="3">Protein sof1</fullName>
    </submittedName>
</protein>